<evidence type="ECO:0000259" key="9">
    <source>
        <dbReference type="PROSITE" id="PS50850"/>
    </source>
</evidence>
<organism evidence="10 11">
    <name type="scientific">Acidovorax bellezanensis</name>
    <dbReference type="NCBI Taxonomy" id="2976702"/>
    <lineage>
        <taxon>Bacteria</taxon>
        <taxon>Pseudomonadati</taxon>
        <taxon>Pseudomonadota</taxon>
        <taxon>Betaproteobacteria</taxon>
        <taxon>Burkholderiales</taxon>
        <taxon>Comamonadaceae</taxon>
        <taxon>Acidovorax</taxon>
    </lineage>
</organism>
<keyword evidence="4" id="KW-1003">Cell membrane</keyword>
<keyword evidence="6 8" id="KW-1133">Transmembrane helix</keyword>
<feature type="transmembrane region" description="Helical" evidence="8">
    <location>
        <begin position="20"/>
        <end position="40"/>
    </location>
</feature>
<dbReference type="PROSITE" id="PS50850">
    <property type="entry name" value="MFS"/>
    <property type="match status" value="1"/>
</dbReference>
<feature type="transmembrane region" description="Helical" evidence="8">
    <location>
        <begin position="121"/>
        <end position="139"/>
    </location>
</feature>
<protein>
    <submittedName>
        <fullName evidence="10">DHA2 family efflux MFS transporter permease subunit</fullName>
    </submittedName>
</protein>
<keyword evidence="11" id="KW-1185">Reference proteome</keyword>
<dbReference type="InterPro" id="IPR020846">
    <property type="entry name" value="MFS_dom"/>
</dbReference>
<feature type="transmembrane region" description="Helical" evidence="8">
    <location>
        <begin position="87"/>
        <end position="109"/>
    </location>
</feature>
<dbReference type="Pfam" id="PF07690">
    <property type="entry name" value="MFS_1"/>
    <property type="match status" value="1"/>
</dbReference>
<evidence type="ECO:0000256" key="7">
    <source>
        <dbReference type="ARBA" id="ARBA00023136"/>
    </source>
</evidence>
<proteinExistence type="inferred from homology"/>
<dbReference type="PANTHER" id="PTHR42718:SF9">
    <property type="entry name" value="MAJOR FACILITATOR SUPERFAMILY MULTIDRUG TRANSPORTER MFSC"/>
    <property type="match status" value="1"/>
</dbReference>
<evidence type="ECO:0000256" key="6">
    <source>
        <dbReference type="ARBA" id="ARBA00022989"/>
    </source>
</evidence>
<evidence type="ECO:0000256" key="2">
    <source>
        <dbReference type="ARBA" id="ARBA00008537"/>
    </source>
</evidence>
<keyword evidence="5 8" id="KW-0812">Transmembrane</keyword>
<accession>A0ABT2PJD9</accession>
<keyword evidence="3" id="KW-0813">Transport</keyword>
<feature type="domain" description="Major facilitator superfamily (MFS) profile" evidence="9">
    <location>
        <begin position="22"/>
        <end position="482"/>
    </location>
</feature>
<dbReference type="SUPFAM" id="SSF103473">
    <property type="entry name" value="MFS general substrate transporter"/>
    <property type="match status" value="1"/>
</dbReference>
<feature type="transmembrane region" description="Helical" evidence="8">
    <location>
        <begin position="239"/>
        <end position="261"/>
    </location>
</feature>
<feature type="transmembrane region" description="Helical" evidence="8">
    <location>
        <begin position="373"/>
        <end position="394"/>
    </location>
</feature>
<evidence type="ECO:0000256" key="8">
    <source>
        <dbReference type="SAM" id="Phobius"/>
    </source>
</evidence>
<dbReference type="RefSeq" id="WP_261499631.1">
    <property type="nucleotide sequence ID" value="NZ_JAODYH010000003.1"/>
</dbReference>
<feature type="transmembrane region" description="Helical" evidence="8">
    <location>
        <begin position="459"/>
        <end position="477"/>
    </location>
</feature>
<name>A0ABT2PJD9_9BURK</name>
<feature type="transmembrane region" description="Helical" evidence="8">
    <location>
        <begin position="282"/>
        <end position="304"/>
    </location>
</feature>
<evidence type="ECO:0000256" key="5">
    <source>
        <dbReference type="ARBA" id="ARBA00022692"/>
    </source>
</evidence>
<feature type="transmembrane region" description="Helical" evidence="8">
    <location>
        <begin position="174"/>
        <end position="193"/>
    </location>
</feature>
<evidence type="ECO:0000256" key="4">
    <source>
        <dbReference type="ARBA" id="ARBA00022475"/>
    </source>
</evidence>
<dbReference type="InterPro" id="IPR036259">
    <property type="entry name" value="MFS_trans_sf"/>
</dbReference>
<comment type="caution">
    <text evidence="10">The sequence shown here is derived from an EMBL/GenBank/DDBJ whole genome shotgun (WGS) entry which is preliminary data.</text>
</comment>
<evidence type="ECO:0000256" key="1">
    <source>
        <dbReference type="ARBA" id="ARBA00004651"/>
    </source>
</evidence>
<evidence type="ECO:0000313" key="11">
    <source>
        <dbReference type="Proteomes" id="UP001525968"/>
    </source>
</evidence>
<feature type="transmembrane region" description="Helical" evidence="8">
    <location>
        <begin position="213"/>
        <end position="233"/>
    </location>
</feature>
<dbReference type="PANTHER" id="PTHR42718">
    <property type="entry name" value="MAJOR FACILITATOR SUPERFAMILY MULTIDRUG TRANSPORTER MFSC"/>
    <property type="match status" value="1"/>
</dbReference>
<feature type="transmembrane region" description="Helical" evidence="8">
    <location>
        <begin position="349"/>
        <end position="367"/>
    </location>
</feature>
<reference evidence="10 11" key="1">
    <citation type="submission" date="2022-09" db="EMBL/GenBank/DDBJ databases">
        <title>Draft genome of isolate Be4.</title>
        <authorList>
            <person name="Sanchez-Castro I."/>
            <person name="Martinez-Rodriguez P."/>
            <person name="Descostes M."/>
            <person name="Merroun M."/>
        </authorList>
    </citation>
    <scope>NUCLEOTIDE SEQUENCE [LARGE SCALE GENOMIC DNA]</scope>
    <source>
        <strain evidence="10 11">Be4</strain>
    </source>
</reference>
<dbReference type="Gene3D" id="1.20.1250.20">
    <property type="entry name" value="MFS general substrate transporter like domains"/>
    <property type="match status" value="1"/>
</dbReference>
<dbReference type="EMBL" id="JAODYH010000003">
    <property type="protein sequence ID" value="MCT9810600.1"/>
    <property type="molecule type" value="Genomic_DNA"/>
</dbReference>
<dbReference type="Proteomes" id="UP001525968">
    <property type="component" value="Unassembled WGS sequence"/>
</dbReference>
<feature type="transmembrane region" description="Helical" evidence="8">
    <location>
        <begin position="415"/>
        <end position="439"/>
    </location>
</feature>
<dbReference type="InterPro" id="IPR011701">
    <property type="entry name" value="MFS"/>
</dbReference>
<keyword evidence="7 8" id="KW-0472">Membrane</keyword>
<feature type="transmembrane region" description="Helical" evidence="8">
    <location>
        <begin position="316"/>
        <end position="337"/>
    </location>
</feature>
<comment type="similarity">
    <text evidence="2">Belongs to the major facilitator superfamily. EmrB family.</text>
</comment>
<evidence type="ECO:0000313" key="10">
    <source>
        <dbReference type="EMBL" id="MCT9810600.1"/>
    </source>
</evidence>
<evidence type="ECO:0000256" key="3">
    <source>
        <dbReference type="ARBA" id="ARBA00022448"/>
    </source>
</evidence>
<comment type="subcellular location">
    <subcellularLocation>
        <location evidence="1">Cell membrane</location>
        <topology evidence="1">Multi-pass membrane protein</topology>
    </subcellularLocation>
</comment>
<dbReference type="Gene3D" id="1.20.1720.10">
    <property type="entry name" value="Multidrug resistance protein D"/>
    <property type="match status" value="1"/>
</dbReference>
<dbReference type="NCBIfam" id="TIGR00711">
    <property type="entry name" value="efflux_EmrB"/>
    <property type="match status" value="1"/>
</dbReference>
<feature type="transmembrane region" description="Helical" evidence="8">
    <location>
        <begin position="146"/>
        <end position="168"/>
    </location>
</feature>
<feature type="transmembrane region" description="Helical" evidence="8">
    <location>
        <begin position="60"/>
        <end position="80"/>
    </location>
</feature>
<gene>
    <name evidence="10" type="ORF">N0K08_08145</name>
</gene>
<dbReference type="InterPro" id="IPR004638">
    <property type="entry name" value="EmrB-like"/>
</dbReference>
<sequence>MHSPQSSAALKERYGERYRWLLLLSVLAGTIASIIPSTSMNLAIPALSAHFRLGQDSAQWVASGFMVASTMAMLTTPWLLSRYGYRSTYAAAILLLMAGGIVGGLAQHYPVLLAARVAEGLAAGIIQPIPAVIILYAFPPNQQGRAGGLFGMGVVLAPAIAPTLGGLLVDWMGWRSTFFMVLPPAALSLWLAWRFVPTSAPGGAERDTDGAGLDWVGLTLATVGTLCLLNGLATLQGGTALDASVLLASAVLCLWAFIAWQRRLLQRGSKALMDLRLFRSRPFVMGCIVSFIYGTAMFGSTYLLPLFIQQGLGLSATQAGTLMLPAGLVLAITIPLVGRMADTQPTHWLVGLGLGLLALSFTFMHWVDTTTALWLLASFIVIGRIGLGFILPSLNLGTLRPLDRALIAQGASTASFLRMLGGATGVGLAGIVLEWRLAVHSANAALSLPAARMQAFHDTFWLLTLLCLLALCAASQLRAAPPPAAS</sequence>